<feature type="region of interest" description="Disordered" evidence="1">
    <location>
        <begin position="94"/>
        <end position="138"/>
    </location>
</feature>
<accession>A0A8H4APY6</accession>
<dbReference type="AlphaFoldDB" id="A0A8H4APY6"/>
<dbReference type="OrthoDB" id="5563016at2759"/>
<protein>
    <submittedName>
        <fullName evidence="2">Dihydroflavonal-4-reductase protein</fullName>
    </submittedName>
</protein>
<evidence type="ECO:0000313" key="3">
    <source>
        <dbReference type="Proteomes" id="UP000439903"/>
    </source>
</evidence>
<feature type="compositionally biased region" description="Basic and acidic residues" evidence="1">
    <location>
        <begin position="255"/>
        <end position="274"/>
    </location>
</feature>
<evidence type="ECO:0000256" key="1">
    <source>
        <dbReference type="SAM" id="MobiDB-lite"/>
    </source>
</evidence>
<feature type="region of interest" description="Disordered" evidence="1">
    <location>
        <begin position="153"/>
        <end position="307"/>
    </location>
</feature>
<feature type="region of interest" description="Disordered" evidence="1">
    <location>
        <begin position="391"/>
        <end position="421"/>
    </location>
</feature>
<organism evidence="2 3">
    <name type="scientific">Gigaspora margarita</name>
    <dbReference type="NCBI Taxonomy" id="4874"/>
    <lineage>
        <taxon>Eukaryota</taxon>
        <taxon>Fungi</taxon>
        <taxon>Fungi incertae sedis</taxon>
        <taxon>Mucoromycota</taxon>
        <taxon>Glomeromycotina</taxon>
        <taxon>Glomeromycetes</taxon>
        <taxon>Diversisporales</taxon>
        <taxon>Gigasporaceae</taxon>
        <taxon>Gigaspora</taxon>
    </lineage>
</organism>
<dbReference type="PANTHER" id="PTHR12751">
    <property type="entry name" value="PHOSPHATASE AND ACTIN REGULATOR PHACTR"/>
    <property type="match status" value="1"/>
</dbReference>
<feature type="region of interest" description="Disordered" evidence="1">
    <location>
        <begin position="435"/>
        <end position="507"/>
    </location>
</feature>
<dbReference type="GO" id="GO:0030036">
    <property type="term" value="P:actin cytoskeleton organization"/>
    <property type="evidence" value="ECO:0007669"/>
    <property type="project" value="TreeGrafter"/>
</dbReference>
<feature type="compositionally biased region" description="Low complexity" evidence="1">
    <location>
        <begin position="290"/>
        <end position="306"/>
    </location>
</feature>
<keyword evidence="3" id="KW-1185">Reference proteome</keyword>
<feature type="compositionally biased region" description="Basic and acidic residues" evidence="1">
    <location>
        <begin position="393"/>
        <end position="405"/>
    </location>
</feature>
<feature type="compositionally biased region" description="Polar residues" evidence="1">
    <location>
        <begin position="119"/>
        <end position="138"/>
    </location>
</feature>
<feature type="compositionally biased region" description="Basic and acidic residues" evidence="1">
    <location>
        <begin position="467"/>
        <end position="503"/>
    </location>
</feature>
<feature type="compositionally biased region" description="Polar residues" evidence="1">
    <location>
        <begin position="232"/>
        <end position="254"/>
    </location>
</feature>
<feature type="compositionally biased region" description="Basic and acidic residues" evidence="1">
    <location>
        <begin position="207"/>
        <end position="231"/>
    </location>
</feature>
<dbReference type="Proteomes" id="UP000439903">
    <property type="component" value="Unassembled WGS sequence"/>
</dbReference>
<name>A0A8H4APY6_GIGMA</name>
<proteinExistence type="predicted"/>
<feature type="region of interest" description="Disordered" evidence="1">
    <location>
        <begin position="337"/>
        <end position="361"/>
    </location>
</feature>
<dbReference type="GO" id="GO:0003779">
    <property type="term" value="F:actin binding"/>
    <property type="evidence" value="ECO:0007669"/>
    <property type="project" value="TreeGrafter"/>
</dbReference>
<evidence type="ECO:0000313" key="2">
    <source>
        <dbReference type="EMBL" id="KAF0520774.1"/>
    </source>
</evidence>
<feature type="compositionally biased region" description="Low complexity" evidence="1">
    <location>
        <begin position="343"/>
        <end position="357"/>
    </location>
</feature>
<reference evidence="2 3" key="1">
    <citation type="journal article" date="2019" name="Environ. Microbiol.">
        <title>At the nexus of three kingdoms: the genome of the mycorrhizal fungus Gigaspora margarita provides insights into plant, endobacterial and fungal interactions.</title>
        <authorList>
            <person name="Venice F."/>
            <person name="Ghignone S."/>
            <person name="Salvioli di Fossalunga A."/>
            <person name="Amselem J."/>
            <person name="Novero M."/>
            <person name="Xianan X."/>
            <person name="Sedzielewska Toro K."/>
            <person name="Morin E."/>
            <person name="Lipzen A."/>
            <person name="Grigoriev I.V."/>
            <person name="Henrissat B."/>
            <person name="Martin F.M."/>
            <person name="Bonfante P."/>
        </authorList>
    </citation>
    <scope>NUCLEOTIDE SEQUENCE [LARGE SCALE GENOMIC DNA]</scope>
    <source>
        <strain evidence="2 3">BEG34</strain>
    </source>
</reference>
<gene>
    <name evidence="2" type="ORF">F8M41_016110</name>
</gene>
<dbReference type="EMBL" id="WTPW01000345">
    <property type="protein sequence ID" value="KAF0520774.1"/>
    <property type="molecule type" value="Genomic_DNA"/>
</dbReference>
<feature type="compositionally biased region" description="Polar residues" evidence="1">
    <location>
        <begin position="94"/>
        <end position="109"/>
    </location>
</feature>
<dbReference type="PANTHER" id="PTHR12751:SF18">
    <property type="entry name" value="PHOSPHATASE AND ACTIN REGULATOR 1"/>
    <property type="match status" value="1"/>
</dbReference>
<feature type="compositionally biased region" description="Polar residues" evidence="1">
    <location>
        <begin position="409"/>
        <end position="418"/>
    </location>
</feature>
<comment type="caution">
    <text evidence="2">The sequence shown here is derived from an EMBL/GenBank/DDBJ whole genome shotgun (WGS) entry which is preliminary data.</text>
</comment>
<feature type="compositionally biased region" description="Low complexity" evidence="1">
    <location>
        <begin position="161"/>
        <end position="189"/>
    </location>
</feature>
<sequence>MAVSVANYQGEQSVPKLNSLGYDDESVSLAKCLPSHPQKPSRLPIFEAAVTQQNDVGNSQRNALQGHVRSNVNMGSHRHSMYCGDFSSNFHQQSSLQSRNGYKQSFSQSRSEKIRRRASSFNENLGKNKPLQSSQNFNSQLPMNTLQKIDKQSISFQQGEKSSPSSKSPKSIQGFDQSPIQSQKSSQHIIQERSSQHVDQQQLPSKLDPKQKFGDSTKKIQEQKTVEKKLSTPDQNNKKCTPLPTNQHLELTSPKSHDQKYSKEHSQSTNDDIKSNITTSTDSAVAPKPQNSAGQQSSNQSSLNHTNDLRKSIYKEQTTSFTKRLKKVFSLSNIKQDGVTQLSSSTSNSPSPPNVSVAKPKFSSLRVKGKNYINNLNENNKNNNIKQIIKNNNVDKDVSPTKGDIDVEINNNKSGSTNLRRRSFIDIQSLFAKNDRKQNKEHKHQHQPSQQRQFRKSSSDRCPSQKKRTEDKKRSSKDEINPSEDIKDRDKQQNENKTTRERNSMVFFKKASIPSRFSSLPTRNNVRYKHPTIQQLQTQYQPQICHKSDPVNQGSLSEDCVNNQHITQSQLNSLPASQSSETGISSIDASERHNNVSAHISTIKANKPYLNLGTSASRSVPLLVTGGDNDLPPTPSTLKKLQFSSNILVHETWTRDDYDRRGDQSTCNKLTPLLAQRIKQELNEFKLVEMQVHEDSKKNTHFFA</sequence>